<feature type="compositionally biased region" description="Basic residues" evidence="1">
    <location>
        <begin position="33"/>
        <end position="43"/>
    </location>
</feature>
<feature type="region of interest" description="Disordered" evidence="1">
    <location>
        <begin position="32"/>
        <end position="72"/>
    </location>
</feature>
<dbReference type="AlphaFoldDB" id="A0AAV7N482"/>
<proteinExistence type="predicted"/>
<name>A0AAV7N482_PLEWA</name>
<comment type="caution">
    <text evidence="2">The sequence shown here is derived from an EMBL/GenBank/DDBJ whole genome shotgun (WGS) entry which is preliminary data.</text>
</comment>
<feature type="compositionally biased region" description="Basic and acidic residues" evidence="1">
    <location>
        <begin position="60"/>
        <end position="72"/>
    </location>
</feature>
<reference evidence="2" key="1">
    <citation type="journal article" date="2022" name="bioRxiv">
        <title>Sequencing and chromosome-scale assembly of the giantPleurodeles waltlgenome.</title>
        <authorList>
            <person name="Brown T."/>
            <person name="Elewa A."/>
            <person name="Iarovenko S."/>
            <person name="Subramanian E."/>
            <person name="Araus A.J."/>
            <person name="Petzold A."/>
            <person name="Susuki M."/>
            <person name="Suzuki K.-i.T."/>
            <person name="Hayashi T."/>
            <person name="Toyoda A."/>
            <person name="Oliveira C."/>
            <person name="Osipova E."/>
            <person name="Leigh N.D."/>
            <person name="Simon A."/>
            <person name="Yun M.H."/>
        </authorList>
    </citation>
    <scope>NUCLEOTIDE SEQUENCE</scope>
    <source>
        <strain evidence="2">20211129_DDA</strain>
        <tissue evidence="2">Liver</tissue>
    </source>
</reference>
<protein>
    <submittedName>
        <fullName evidence="2">Uncharacterized protein</fullName>
    </submittedName>
</protein>
<accession>A0AAV7N482</accession>
<dbReference type="Proteomes" id="UP001066276">
    <property type="component" value="Chromosome 9"/>
</dbReference>
<evidence type="ECO:0000313" key="3">
    <source>
        <dbReference type="Proteomes" id="UP001066276"/>
    </source>
</evidence>
<sequence length="96" mass="10425">MAKIAEVAQGAPAASAGNAAWRVITASVATRNCGRRAPVKKQPHNPLRERGKHKRQTGAGREENLRPLETRGRHLPSSAISLKKTSKVMVMVFFLA</sequence>
<evidence type="ECO:0000256" key="1">
    <source>
        <dbReference type="SAM" id="MobiDB-lite"/>
    </source>
</evidence>
<keyword evidence="3" id="KW-1185">Reference proteome</keyword>
<organism evidence="2 3">
    <name type="scientific">Pleurodeles waltl</name>
    <name type="common">Iberian ribbed newt</name>
    <dbReference type="NCBI Taxonomy" id="8319"/>
    <lineage>
        <taxon>Eukaryota</taxon>
        <taxon>Metazoa</taxon>
        <taxon>Chordata</taxon>
        <taxon>Craniata</taxon>
        <taxon>Vertebrata</taxon>
        <taxon>Euteleostomi</taxon>
        <taxon>Amphibia</taxon>
        <taxon>Batrachia</taxon>
        <taxon>Caudata</taxon>
        <taxon>Salamandroidea</taxon>
        <taxon>Salamandridae</taxon>
        <taxon>Pleurodelinae</taxon>
        <taxon>Pleurodeles</taxon>
    </lineage>
</organism>
<dbReference type="EMBL" id="JANPWB010000013">
    <property type="protein sequence ID" value="KAJ1110279.1"/>
    <property type="molecule type" value="Genomic_DNA"/>
</dbReference>
<evidence type="ECO:0000313" key="2">
    <source>
        <dbReference type="EMBL" id="KAJ1110279.1"/>
    </source>
</evidence>
<gene>
    <name evidence="2" type="ORF">NDU88_007634</name>
</gene>